<accession>A0ABS7Q4V4</accession>
<dbReference type="EMBL" id="JAINZZ010000004">
    <property type="protein sequence ID" value="MBY8877052.1"/>
    <property type="molecule type" value="Genomic_DNA"/>
</dbReference>
<protein>
    <recommendedName>
        <fullName evidence="4">Peptidoglycan binding domain-containing protein</fullName>
    </recommendedName>
</protein>
<evidence type="ECO:0000256" key="1">
    <source>
        <dbReference type="SAM" id="MobiDB-lite"/>
    </source>
</evidence>
<reference evidence="2 3" key="1">
    <citation type="submission" date="2021-08" db="EMBL/GenBank/DDBJ databases">
        <title>WGS of actinomycetes from Thailand.</title>
        <authorList>
            <person name="Thawai C."/>
        </authorList>
    </citation>
    <scope>NUCLEOTIDE SEQUENCE [LARGE SCALE GENOMIC DNA]</scope>
    <source>
        <strain evidence="2 3">PLK6-54</strain>
    </source>
</reference>
<name>A0ABS7Q4V4_9ACTN</name>
<evidence type="ECO:0000313" key="2">
    <source>
        <dbReference type="EMBL" id="MBY8877052.1"/>
    </source>
</evidence>
<dbReference type="RefSeq" id="WP_222961116.1">
    <property type="nucleotide sequence ID" value="NZ_JAINZZ010000004.1"/>
</dbReference>
<evidence type="ECO:0008006" key="4">
    <source>
        <dbReference type="Google" id="ProtNLM"/>
    </source>
</evidence>
<feature type="compositionally biased region" description="Gly residues" evidence="1">
    <location>
        <begin position="115"/>
        <end position="128"/>
    </location>
</feature>
<feature type="compositionally biased region" description="Low complexity" evidence="1">
    <location>
        <begin position="416"/>
        <end position="426"/>
    </location>
</feature>
<evidence type="ECO:0000313" key="3">
    <source>
        <dbReference type="Proteomes" id="UP000778578"/>
    </source>
</evidence>
<keyword evidence="3" id="KW-1185">Reference proteome</keyword>
<feature type="compositionally biased region" description="Gly residues" evidence="1">
    <location>
        <begin position="375"/>
        <end position="387"/>
    </location>
</feature>
<comment type="caution">
    <text evidence="2">The sequence shown here is derived from an EMBL/GenBank/DDBJ whole genome shotgun (WGS) entry which is preliminary data.</text>
</comment>
<organism evidence="2 3">
    <name type="scientific">Actinacidiphila acidipaludis</name>
    <dbReference type="NCBI Taxonomy" id="2873382"/>
    <lineage>
        <taxon>Bacteria</taxon>
        <taxon>Bacillati</taxon>
        <taxon>Actinomycetota</taxon>
        <taxon>Actinomycetes</taxon>
        <taxon>Kitasatosporales</taxon>
        <taxon>Streptomycetaceae</taxon>
        <taxon>Actinacidiphila</taxon>
    </lineage>
</organism>
<feature type="compositionally biased region" description="Low complexity" evidence="1">
    <location>
        <begin position="45"/>
        <end position="58"/>
    </location>
</feature>
<gene>
    <name evidence="2" type="ORF">K7862_05275</name>
</gene>
<sequence>MSRETDSSSSGPQGRGGAAYPSGTPPYGARPFPSLHPQERPRPTGTPDPADGQDAAGPDGTGATGADQPAGDGPKTETTLTTRIRINIPGSRPIPPVVVRTPVEEGTQVPESGTAGPGGASGGPGGTAGADEQAAAPAEAPAEPEAEPEKPASDWFAPRKPVSAQPPAAEPGPSFGDAPQAPPAASSPAPGDSSGGFALPDDFFRPADPAPFPESDTGSGPRPFPPGPGQGPGLFPESDTGSGPRPFPPGPGPVPGAFGDPDTGSMPNPYLPPPVGSGSTAGPGARAPHDSPAGGIPAPFGTEDFPPGVPRPVDPLAGQDRPVDASGAFAPPAGPTTGPATGSMQVPPFAPNGTGGAAVPNGPAGPAGFRPPVPGAGGPGRPGVPGGPGVPPADRVSGDTLVSGIPAVPPGEVRGPRSGPGEGAAPAPVPAPAPERVPASSGRKGRSKVVLAGVAVGAVVVLAYGAGLLMNHAEVPRGTTVLGVSIGNMTKDDAVQTLDKALGNRTTAPLTLTIGGKKQSLKPSVAGLSLDTDATVRSVAHTDYNPVSVIGSLFGGSRTADPVIRVDNDKLKAALQGIAGRNSSGSDGMVRFADHKAIAVPGKPSTSFDVNAAATQVAAAYRNRAATGADQPIPLTVTTVPPKVTQAELNRAVDGFGKTAMAGQVTVRADAAHKLPFNNSLPTFLTMVPDAQGKLVPHIDLTVLKSKYGHTFDGVLLRRSDGSKTAVTPQDVATALIQALGSSSPAGRVVTLPHVAG</sequence>
<feature type="region of interest" description="Disordered" evidence="1">
    <location>
        <begin position="1"/>
        <end position="446"/>
    </location>
</feature>
<dbReference type="Proteomes" id="UP000778578">
    <property type="component" value="Unassembled WGS sequence"/>
</dbReference>
<feature type="compositionally biased region" description="Low complexity" evidence="1">
    <location>
        <begin position="357"/>
        <end position="368"/>
    </location>
</feature>
<feature type="compositionally biased region" description="Low complexity" evidence="1">
    <location>
        <begin position="327"/>
        <end position="342"/>
    </location>
</feature>
<feature type="compositionally biased region" description="Pro residues" evidence="1">
    <location>
        <begin position="245"/>
        <end position="254"/>
    </location>
</feature>
<feature type="compositionally biased region" description="Low complexity" evidence="1">
    <location>
        <begin position="134"/>
        <end position="143"/>
    </location>
</feature>
<feature type="compositionally biased region" description="Low complexity" evidence="1">
    <location>
        <begin position="176"/>
        <end position="201"/>
    </location>
</feature>
<proteinExistence type="predicted"/>